<evidence type="ECO:0000313" key="4">
    <source>
        <dbReference type="Proteomes" id="UP001465976"/>
    </source>
</evidence>
<feature type="compositionally biased region" description="Low complexity" evidence="2">
    <location>
        <begin position="87"/>
        <end position="102"/>
    </location>
</feature>
<name>A0ABR3F712_9AGAR</name>
<protein>
    <submittedName>
        <fullName evidence="3">Uncharacterized protein</fullName>
    </submittedName>
</protein>
<evidence type="ECO:0000256" key="1">
    <source>
        <dbReference type="SAM" id="Coils"/>
    </source>
</evidence>
<proteinExistence type="predicted"/>
<evidence type="ECO:0000256" key="2">
    <source>
        <dbReference type="SAM" id="MobiDB-lite"/>
    </source>
</evidence>
<organism evidence="3 4">
    <name type="scientific">Marasmius crinis-equi</name>
    <dbReference type="NCBI Taxonomy" id="585013"/>
    <lineage>
        <taxon>Eukaryota</taxon>
        <taxon>Fungi</taxon>
        <taxon>Dikarya</taxon>
        <taxon>Basidiomycota</taxon>
        <taxon>Agaricomycotina</taxon>
        <taxon>Agaricomycetes</taxon>
        <taxon>Agaricomycetidae</taxon>
        <taxon>Agaricales</taxon>
        <taxon>Marasmiineae</taxon>
        <taxon>Marasmiaceae</taxon>
        <taxon>Marasmius</taxon>
    </lineage>
</organism>
<keyword evidence="1" id="KW-0175">Coiled coil</keyword>
<feature type="compositionally biased region" description="Low complexity" evidence="2">
    <location>
        <begin position="110"/>
        <end position="124"/>
    </location>
</feature>
<evidence type="ECO:0000313" key="3">
    <source>
        <dbReference type="EMBL" id="KAL0570886.1"/>
    </source>
</evidence>
<sequence>MPPLCYNPDEDDRHPPHLKAYISAGIERCNEIRATILADQTPIELTPPPESPSMACKFDDDNDDVDQLLSSSPPAKKPKTTKKKETATAAPTKASSAAPPKRASNRKKTSTATATAKKTGTKSGTKSKEPVPSDSDEQDGNESDLEPKSELKVPNLVLIVKTIGDQQDRRSIPADISYEDVLKTIYSAIGCEDVAKKPDDLTYKFSTAAAKADPMKLRSAENWTGCVEDALDEMQRGKKVTITVSPGQWYLESLEKTLKKGRKKSVGNNSQVQGIKEKGKAAPSSQHKVVDLNDFDSDASIDEGGSQVLMDHEAKMLEQLCAALSKCQKCGPSKYCKVDKYGSHVHLTYNQVCAWALALALNKHGVTLKSPPTADVDPFFAQFHGKSSDPVPTTPSAPAFNTHAVQTPGVSANIASDLLVAITPLIAAAGAVQLQREQQRRYVTPSTPTPAGRSRGQNLQRSPTTPHVRSFDVAPSSDIPDYDDVLPFPELSMFLAELDLKAPHRQLSRYIDPLAAQDFYTVEDLSRLTKEKLMRDFQVSAGNAQFMLEKAQKEVQRIKRERAKVRDTFKKD</sequence>
<feature type="compositionally biased region" description="Polar residues" evidence="2">
    <location>
        <begin position="455"/>
        <end position="467"/>
    </location>
</feature>
<dbReference type="Proteomes" id="UP001465976">
    <property type="component" value="Unassembled WGS sequence"/>
</dbReference>
<feature type="region of interest" description="Disordered" evidence="2">
    <location>
        <begin position="40"/>
        <end position="149"/>
    </location>
</feature>
<dbReference type="EMBL" id="JBAHYK010000859">
    <property type="protein sequence ID" value="KAL0570886.1"/>
    <property type="molecule type" value="Genomic_DNA"/>
</dbReference>
<comment type="caution">
    <text evidence="3">The sequence shown here is derived from an EMBL/GenBank/DDBJ whole genome shotgun (WGS) entry which is preliminary data.</text>
</comment>
<feature type="coiled-coil region" evidence="1">
    <location>
        <begin position="541"/>
        <end position="568"/>
    </location>
</feature>
<feature type="region of interest" description="Disordered" evidence="2">
    <location>
        <begin position="437"/>
        <end position="474"/>
    </location>
</feature>
<gene>
    <name evidence="3" type="ORF">V5O48_011081</name>
</gene>
<feature type="compositionally biased region" description="Acidic residues" evidence="2">
    <location>
        <begin position="134"/>
        <end position="144"/>
    </location>
</feature>
<reference evidence="3 4" key="1">
    <citation type="submission" date="2024-02" db="EMBL/GenBank/DDBJ databases">
        <title>A draft genome for the cacao thread blight pathogen Marasmius crinis-equi.</title>
        <authorList>
            <person name="Cohen S.P."/>
            <person name="Baruah I.K."/>
            <person name="Amoako-Attah I."/>
            <person name="Bukari Y."/>
            <person name="Meinhardt L.W."/>
            <person name="Bailey B.A."/>
        </authorList>
    </citation>
    <scope>NUCLEOTIDE SEQUENCE [LARGE SCALE GENOMIC DNA]</scope>
    <source>
        <strain evidence="3 4">GH-76</strain>
    </source>
</reference>
<accession>A0ABR3F712</accession>
<keyword evidence="4" id="KW-1185">Reference proteome</keyword>